<gene>
    <name evidence="1" type="ORF">MRB53_010121</name>
</gene>
<accession>A0ACC2LR18</accession>
<organism evidence="1 2">
    <name type="scientific">Persea americana</name>
    <name type="common">Avocado</name>
    <dbReference type="NCBI Taxonomy" id="3435"/>
    <lineage>
        <taxon>Eukaryota</taxon>
        <taxon>Viridiplantae</taxon>
        <taxon>Streptophyta</taxon>
        <taxon>Embryophyta</taxon>
        <taxon>Tracheophyta</taxon>
        <taxon>Spermatophyta</taxon>
        <taxon>Magnoliopsida</taxon>
        <taxon>Magnoliidae</taxon>
        <taxon>Laurales</taxon>
        <taxon>Lauraceae</taxon>
        <taxon>Persea</taxon>
    </lineage>
</organism>
<evidence type="ECO:0000313" key="2">
    <source>
        <dbReference type="Proteomes" id="UP001234297"/>
    </source>
</evidence>
<keyword evidence="2" id="KW-1185">Reference proteome</keyword>
<proteinExistence type="predicted"/>
<comment type="caution">
    <text evidence="1">The sequence shown here is derived from an EMBL/GenBank/DDBJ whole genome shotgun (WGS) entry which is preliminary data.</text>
</comment>
<name>A0ACC2LR18_PERAE</name>
<protein>
    <submittedName>
        <fullName evidence="1">Uncharacterized protein</fullName>
    </submittedName>
</protein>
<reference evidence="1 2" key="1">
    <citation type="journal article" date="2022" name="Hortic Res">
        <title>A haplotype resolved chromosomal level avocado genome allows analysis of novel avocado genes.</title>
        <authorList>
            <person name="Nath O."/>
            <person name="Fletcher S.J."/>
            <person name="Hayward A."/>
            <person name="Shaw L.M."/>
            <person name="Masouleh A.K."/>
            <person name="Furtado A."/>
            <person name="Henry R.J."/>
            <person name="Mitter N."/>
        </authorList>
    </citation>
    <scope>NUCLEOTIDE SEQUENCE [LARGE SCALE GENOMIC DNA]</scope>
    <source>
        <strain evidence="2">cv. Hass</strain>
    </source>
</reference>
<dbReference type="Proteomes" id="UP001234297">
    <property type="component" value="Chromosome 3"/>
</dbReference>
<evidence type="ECO:0000313" key="1">
    <source>
        <dbReference type="EMBL" id="KAJ8635854.1"/>
    </source>
</evidence>
<sequence length="287" mass="33733">MLMRQSDIFGVNNGRPIAFESRKLSDTKRRYTVQEKEVTAVVHCMCTWTHYLLGSKFVVKTNNVATSYFQSQKKLSPKQALWQDFLAEFDYIMEYKPGKADLVIDALSQKIEFAMISQPQAKRNKKWADRKRRDVQFQVGDWVMVKPHLVLRHKGIHKGLVRRYEGPFRVLKRVGKVAYKLELPPKLKVHPVFHVSMLKPFHEDQKDPARGDYTRAPVGVKTTYDKEVESILVDPMVRQKNYRPRHEYLVYWKGLPKSKRSWESAEKLWKFQDKIDQFLDKDAMGGS</sequence>
<dbReference type="EMBL" id="CM056811">
    <property type="protein sequence ID" value="KAJ8635854.1"/>
    <property type="molecule type" value="Genomic_DNA"/>
</dbReference>